<comment type="similarity">
    <text evidence="2 3">Belongs to the small heat shock protein (HSP20) family.</text>
</comment>
<dbReference type="GO" id="GO:0009408">
    <property type="term" value="P:response to heat"/>
    <property type="evidence" value="ECO:0007669"/>
    <property type="project" value="InterPro"/>
</dbReference>
<dbReference type="PANTHER" id="PTHR46733:SF4">
    <property type="entry name" value="HEAT SHOCK PROTEIN 21, CHLOROPLASTIC"/>
    <property type="match status" value="1"/>
</dbReference>
<comment type="caution">
    <text evidence="6">The sequence shown here is derived from an EMBL/GenBank/DDBJ whole genome shotgun (WGS) entry which is preliminary data.</text>
</comment>
<dbReference type="InterPro" id="IPR002068">
    <property type="entry name" value="A-crystallin/Hsp20_dom"/>
</dbReference>
<feature type="region of interest" description="Disordered" evidence="4">
    <location>
        <begin position="32"/>
        <end position="70"/>
    </location>
</feature>
<feature type="domain" description="SHSP" evidence="5">
    <location>
        <begin position="115"/>
        <end position="222"/>
    </location>
</feature>
<dbReference type="PROSITE" id="PS01031">
    <property type="entry name" value="SHSP"/>
    <property type="match status" value="1"/>
</dbReference>
<evidence type="ECO:0000259" key="5">
    <source>
        <dbReference type="PROSITE" id="PS01031"/>
    </source>
</evidence>
<gene>
    <name evidence="6" type="ORF">KP509_14G068600</name>
</gene>
<dbReference type="OMA" id="IVEEDNC"/>
<sequence>MAGFTGLRKLAPKLTSLRSAVHDHAISTRPFATAAVRVQDEAPREDGSKSQEREFSRDHRQRTISQRNRGWPDTAFPSLFAPRWNPSSLILRPTSLMQMIDTVDRLFPSMQATSTDGLRDRTPWDIVEEDNCFKLRMDVPGINKNDVKLSVEDGELVVKAEHVVEEGEDDWSARSHGSYSARIDLPEIVDIGNIIAEMKDGVLKVVVPKVEVVKQKHEIHVG</sequence>
<protein>
    <recommendedName>
        <fullName evidence="5">SHSP domain-containing protein</fullName>
    </recommendedName>
</protein>
<dbReference type="InterPro" id="IPR044587">
    <property type="entry name" value="HSP21-like"/>
</dbReference>
<dbReference type="SUPFAM" id="SSF49764">
    <property type="entry name" value="HSP20-like chaperones"/>
    <property type="match status" value="1"/>
</dbReference>
<keyword evidence="1" id="KW-0346">Stress response</keyword>
<reference evidence="6" key="1">
    <citation type="submission" date="2021-08" db="EMBL/GenBank/DDBJ databases">
        <title>WGS assembly of Ceratopteris richardii.</title>
        <authorList>
            <person name="Marchant D.B."/>
            <person name="Chen G."/>
            <person name="Jenkins J."/>
            <person name="Shu S."/>
            <person name="Leebens-Mack J."/>
            <person name="Grimwood J."/>
            <person name="Schmutz J."/>
            <person name="Soltis P."/>
            <person name="Soltis D."/>
            <person name="Chen Z.-H."/>
        </authorList>
    </citation>
    <scope>NUCLEOTIDE SEQUENCE</scope>
    <source>
        <strain evidence="6">Whitten #5841</strain>
        <tissue evidence="6">Leaf</tissue>
    </source>
</reference>
<accession>A0A8T2TG08</accession>
<evidence type="ECO:0000256" key="3">
    <source>
        <dbReference type="RuleBase" id="RU003616"/>
    </source>
</evidence>
<organism evidence="6 7">
    <name type="scientific">Ceratopteris richardii</name>
    <name type="common">Triangle waterfern</name>
    <dbReference type="NCBI Taxonomy" id="49495"/>
    <lineage>
        <taxon>Eukaryota</taxon>
        <taxon>Viridiplantae</taxon>
        <taxon>Streptophyta</taxon>
        <taxon>Embryophyta</taxon>
        <taxon>Tracheophyta</taxon>
        <taxon>Polypodiopsida</taxon>
        <taxon>Polypodiidae</taxon>
        <taxon>Polypodiales</taxon>
        <taxon>Pteridineae</taxon>
        <taxon>Pteridaceae</taxon>
        <taxon>Parkerioideae</taxon>
        <taxon>Ceratopteris</taxon>
    </lineage>
</organism>
<evidence type="ECO:0000313" key="7">
    <source>
        <dbReference type="Proteomes" id="UP000825935"/>
    </source>
</evidence>
<dbReference type="Proteomes" id="UP000825935">
    <property type="component" value="Chromosome 14"/>
</dbReference>
<evidence type="ECO:0000256" key="4">
    <source>
        <dbReference type="SAM" id="MobiDB-lite"/>
    </source>
</evidence>
<proteinExistence type="inferred from homology"/>
<dbReference type="Gene3D" id="2.60.40.790">
    <property type="match status" value="1"/>
</dbReference>
<dbReference type="PANTHER" id="PTHR46733">
    <property type="entry name" value="26.5 KDA HEAT SHOCK PROTEIN, MITOCHONDRIAL"/>
    <property type="match status" value="1"/>
</dbReference>
<dbReference type="CDD" id="cd06464">
    <property type="entry name" value="ACD_sHsps-like"/>
    <property type="match status" value="1"/>
</dbReference>
<feature type="compositionally biased region" description="Basic and acidic residues" evidence="4">
    <location>
        <begin position="38"/>
        <end position="58"/>
    </location>
</feature>
<keyword evidence="7" id="KW-1185">Reference proteome</keyword>
<evidence type="ECO:0000256" key="1">
    <source>
        <dbReference type="ARBA" id="ARBA00023016"/>
    </source>
</evidence>
<dbReference type="EMBL" id="CM035419">
    <property type="protein sequence ID" value="KAH7415958.1"/>
    <property type="molecule type" value="Genomic_DNA"/>
</dbReference>
<dbReference type="Pfam" id="PF00011">
    <property type="entry name" value="HSP20"/>
    <property type="match status" value="1"/>
</dbReference>
<dbReference type="AlphaFoldDB" id="A0A8T2TG08"/>
<dbReference type="OrthoDB" id="1431247at2759"/>
<dbReference type="InterPro" id="IPR008978">
    <property type="entry name" value="HSP20-like_chaperone"/>
</dbReference>
<evidence type="ECO:0000313" key="6">
    <source>
        <dbReference type="EMBL" id="KAH7415958.1"/>
    </source>
</evidence>
<name>A0A8T2TG08_CERRI</name>
<evidence type="ECO:0000256" key="2">
    <source>
        <dbReference type="PROSITE-ProRule" id="PRU00285"/>
    </source>
</evidence>